<dbReference type="Gene3D" id="1.10.1130.10">
    <property type="entry name" value="Flavocytochrome C3, Chain A"/>
    <property type="match status" value="1"/>
</dbReference>
<keyword evidence="7" id="KW-0472">Membrane</keyword>
<dbReference type="Proteomes" id="UP000216052">
    <property type="component" value="Chromosome"/>
</dbReference>
<evidence type="ECO:0000256" key="5">
    <source>
        <dbReference type="ARBA" id="ARBA00022982"/>
    </source>
</evidence>
<keyword evidence="4" id="KW-0479">Metal-binding</keyword>
<reference evidence="9" key="1">
    <citation type="submission" date="2024-05" db="EMBL/GenBank/DDBJ databases">
        <title>Isolation and characterization of Sporomusa carbonis sp. nov., a carboxydotrophic hydrogenogen in the genus of Sporomusa isolated from a charcoal burning pile.</title>
        <authorList>
            <person name="Boeer T."/>
            <person name="Rosenbaum F."/>
            <person name="Eysell L."/>
            <person name="Mueller V."/>
            <person name="Daniel R."/>
            <person name="Poehlein A."/>
        </authorList>
    </citation>
    <scope>NUCLEOTIDE SEQUENCE [LARGE SCALE GENOMIC DNA]</scope>
    <source>
        <strain evidence="9">DSM 3132</strain>
    </source>
</reference>
<evidence type="ECO:0000256" key="3">
    <source>
        <dbReference type="ARBA" id="ARBA00022617"/>
    </source>
</evidence>
<proteinExistence type="predicted"/>
<protein>
    <recommendedName>
        <fullName evidence="8">Tetrahaem cytochrome domain-containing protein</fullName>
    </recommendedName>
</protein>
<gene>
    <name evidence="9" type="ORF">SPACI_038460</name>
</gene>
<keyword evidence="10" id="KW-1185">Reference proteome</keyword>
<evidence type="ECO:0000256" key="4">
    <source>
        <dbReference type="ARBA" id="ARBA00022723"/>
    </source>
</evidence>
<accession>A0ABZ3J6Q8</accession>
<name>A0ABZ3J6Q8_SPOA4</name>
<evidence type="ECO:0000313" key="9">
    <source>
        <dbReference type="EMBL" id="XFO73739.1"/>
    </source>
</evidence>
<evidence type="ECO:0000313" key="10">
    <source>
        <dbReference type="Proteomes" id="UP000216052"/>
    </source>
</evidence>
<evidence type="ECO:0000256" key="6">
    <source>
        <dbReference type="ARBA" id="ARBA00023004"/>
    </source>
</evidence>
<evidence type="ECO:0000256" key="2">
    <source>
        <dbReference type="ARBA" id="ARBA00022448"/>
    </source>
</evidence>
<sequence length="181" mass="20785">MENKTQTSIKEIVMQKKVIYVIILLVLIAAGGMIAMAKASDKPEFCTSCHNMQSYYDSWHDGNLLAKKHADAGVNCHDCHQPSLTQQMDEGLKYVTDNFDDPMPKRQFSNEFCTKCHNMEDVKAKTLFDDKNGKVNPHDAHVGQQNCYECHSMHRESKLSCTECHTPQWLNKLPDYWKKTN</sequence>
<feature type="transmembrane region" description="Helical" evidence="7">
    <location>
        <begin position="18"/>
        <end position="37"/>
    </location>
</feature>
<keyword evidence="7" id="KW-0812">Transmembrane</keyword>
<feature type="domain" description="Tetrahaem cytochrome" evidence="8">
    <location>
        <begin position="69"/>
        <end position="166"/>
    </location>
</feature>
<keyword evidence="5" id="KW-0249">Electron transport</keyword>
<comment type="subcellular location">
    <subcellularLocation>
        <location evidence="1">Cell envelope</location>
    </subcellularLocation>
</comment>
<keyword evidence="3" id="KW-0349">Heme</keyword>
<dbReference type="InterPro" id="IPR036280">
    <property type="entry name" value="Multihaem_cyt_sf"/>
</dbReference>
<dbReference type="InterPro" id="IPR038266">
    <property type="entry name" value="NapC/NirT_cytc_sf"/>
</dbReference>
<dbReference type="EMBL" id="CP155571">
    <property type="protein sequence ID" value="XFO73739.1"/>
    <property type="molecule type" value="Genomic_DNA"/>
</dbReference>
<dbReference type="RefSeq" id="WP_245692954.1">
    <property type="nucleotide sequence ID" value="NZ_CP155571.1"/>
</dbReference>
<keyword evidence="6" id="KW-0408">Iron</keyword>
<evidence type="ECO:0000256" key="1">
    <source>
        <dbReference type="ARBA" id="ARBA00004196"/>
    </source>
</evidence>
<dbReference type="SUPFAM" id="SSF48695">
    <property type="entry name" value="Multiheme cytochromes"/>
    <property type="match status" value="1"/>
</dbReference>
<keyword evidence="2" id="KW-0813">Transport</keyword>
<evidence type="ECO:0000256" key="7">
    <source>
        <dbReference type="SAM" id="Phobius"/>
    </source>
</evidence>
<evidence type="ECO:0000259" key="8">
    <source>
        <dbReference type="Pfam" id="PF14537"/>
    </source>
</evidence>
<dbReference type="Gene3D" id="1.10.3820.10">
    <property type="entry name" value="Di-heme elbow motif domain"/>
    <property type="match status" value="1"/>
</dbReference>
<organism evidence="9 10">
    <name type="scientific">Sporomusa acidovorans (strain ATCC 49682 / DSM 3132 / Mol)</name>
    <dbReference type="NCBI Taxonomy" id="1123286"/>
    <lineage>
        <taxon>Bacteria</taxon>
        <taxon>Bacillati</taxon>
        <taxon>Bacillota</taxon>
        <taxon>Negativicutes</taxon>
        <taxon>Selenomonadales</taxon>
        <taxon>Sporomusaceae</taxon>
        <taxon>Sporomusa</taxon>
    </lineage>
</organism>
<keyword evidence="7" id="KW-1133">Transmembrane helix</keyword>
<dbReference type="InterPro" id="IPR012286">
    <property type="entry name" value="Tetrahaem_cytochrome"/>
</dbReference>
<dbReference type="Pfam" id="PF14537">
    <property type="entry name" value="Cytochrom_c3_2"/>
    <property type="match status" value="1"/>
</dbReference>